<dbReference type="PANTHER" id="PTHR22946:SF12">
    <property type="entry name" value="CONIDIAL PIGMENT BIOSYNTHESIS PROTEIN AYG1 (AFU_ORTHOLOGUE AFUA_2G17550)"/>
    <property type="match status" value="1"/>
</dbReference>
<keyword evidence="4" id="KW-1185">Reference proteome</keyword>
<proteinExistence type="inferred from homology"/>
<dbReference type="GO" id="GO:0016787">
    <property type="term" value="F:hydrolase activity"/>
    <property type="evidence" value="ECO:0007669"/>
    <property type="project" value="UniProtKB-KW"/>
</dbReference>
<comment type="caution">
    <text evidence="3">The sequence shown here is derived from an EMBL/GenBank/DDBJ whole genome shotgun (WGS) entry which is preliminary data.</text>
</comment>
<dbReference type="Gene3D" id="1.20.1440.110">
    <property type="entry name" value="acylaminoacyl peptidase"/>
    <property type="match status" value="1"/>
</dbReference>
<dbReference type="AlphaFoldDB" id="A0A8H8TW95"/>
<gene>
    <name evidence="3" type="primary">FUS2_0</name>
    <name evidence="3" type="ORF">LHYA1_G007697</name>
</gene>
<dbReference type="Proteomes" id="UP000431533">
    <property type="component" value="Unassembled WGS sequence"/>
</dbReference>
<dbReference type="Gene3D" id="3.40.50.1820">
    <property type="entry name" value="alpha/beta hydrolase"/>
    <property type="match status" value="1"/>
</dbReference>
<dbReference type="EMBL" id="QGMH01000143">
    <property type="protein sequence ID" value="TVY24162.1"/>
    <property type="molecule type" value="Genomic_DNA"/>
</dbReference>
<dbReference type="InterPro" id="IPR029058">
    <property type="entry name" value="AB_hydrolase_fold"/>
</dbReference>
<protein>
    <submittedName>
        <fullName evidence="3">20-hydroxy-prefusarin hydrolase</fullName>
    </submittedName>
</protein>
<dbReference type="InterPro" id="IPR000073">
    <property type="entry name" value="AB_hydrolase_1"/>
</dbReference>
<dbReference type="OrthoDB" id="249703at2759"/>
<evidence type="ECO:0000259" key="2">
    <source>
        <dbReference type="Pfam" id="PF12697"/>
    </source>
</evidence>
<dbReference type="InterPro" id="IPR050261">
    <property type="entry name" value="FrsA_esterase"/>
</dbReference>
<dbReference type="GeneID" id="41987895"/>
<evidence type="ECO:0000256" key="1">
    <source>
        <dbReference type="ARBA" id="ARBA00038115"/>
    </source>
</evidence>
<reference evidence="3 4" key="1">
    <citation type="submission" date="2018-05" db="EMBL/GenBank/DDBJ databases">
        <title>Genome sequencing and assembly of the regulated plant pathogen Lachnellula willkommii and related sister species for the development of diagnostic species identification markers.</title>
        <authorList>
            <person name="Giroux E."/>
            <person name="Bilodeau G."/>
        </authorList>
    </citation>
    <scope>NUCLEOTIDE SEQUENCE [LARGE SCALE GENOMIC DNA]</scope>
    <source>
        <strain evidence="3 4">CBS 185.66</strain>
    </source>
</reference>
<dbReference type="SUPFAM" id="SSF53474">
    <property type="entry name" value="alpha/beta-Hydrolases"/>
    <property type="match status" value="1"/>
</dbReference>
<evidence type="ECO:0000313" key="3">
    <source>
        <dbReference type="EMBL" id="TVY24162.1"/>
    </source>
</evidence>
<feature type="domain" description="AB hydrolase-1" evidence="2">
    <location>
        <begin position="249"/>
        <end position="440"/>
    </location>
</feature>
<name>A0A8H8TW95_9HELO</name>
<dbReference type="RefSeq" id="XP_031002950.1">
    <property type="nucleotide sequence ID" value="XM_031152625.1"/>
</dbReference>
<accession>A0A8H8TW95</accession>
<comment type="similarity">
    <text evidence="1">Belongs to the AB hydrolase superfamily. FUS2 hydrolase family.</text>
</comment>
<dbReference type="Pfam" id="PF12697">
    <property type="entry name" value="Abhydrolase_6"/>
    <property type="match status" value="1"/>
</dbReference>
<evidence type="ECO:0000313" key="4">
    <source>
        <dbReference type="Proteomes" id="UP000431533"/>
    </source>
</evidence>
<organism evidence="3 4">
    <name type="scientific">Lachnellula hyalina</name>
    <dbReference type="NCBI Taxonomy" id="1316788"/>
    <lineage>
        <taxon>Eukaryota</taxon>
        <taxon>Fungi</taxon>
        <taxon>Dikarya</taxon>
        <taxon>Ascomycota</taxon>
        <taxon>Pezizomycotina</taxon>
        <taxon>Leotiomycetes</taxon>
        <taxon>Helotiales</taxon>
        <taxon>Lachnaceae</taxon>
        <taxon>Lachnellula</taxon>
    </lineage>
</organism>
<sequence length="486" mass="53546">MRTDYCTLIEYGNITRPTPRVSRKEDQAAVVGLGTVRIWHHYSPALPTVMLISQATVFYLYKSQHIYPTQRLKMAYTIQLSSDESFNYEILRTLSHTRYSGADIGEVLRAASLIEPGNLENFYDVFHTLAVRVSSQANAIDATKNPISARDAYFRAAAYFRNAGFYLDGSPNDPRINGIWDEQLVNFDKAIALLPIPGERLLLKGDGFDIPTIFYRAGSPEATPKPRPTIIVSTGYDSGQEEVFHAFGFAALERGYNVMTYEGPGQGSVRRHQNVGFTHAWEKVVSPVVDHLVARPDVDSTHLALIGWSLGGYLCVRAAAFEHRLAATLAIDGVYDFSPAILNMLPPAVRAAYTAGNSSEVDSLMNDFLASDKLPTTMRWAIEHGLWSFATGSMTEFIKMTKLMTLEGVVDRVECPVLVGEATDDIFFQGQPALVAAALGDRATHLVLTAEDAANPHCHVGAFSFANHLFYDWLENVFSSSGVGGE</sequence>
<dbReference type="PANTHER" id="PTHR22946">
    <property type="entry name" value="DIENELACTONE HYDROLASE DOMAIN-CONTAINING PROTEIN-RELATED"/>
    <property type="match status" value="1"/>
</dbReference>
<keyword evidence="3" id="KW-0378">Hydrolase</keyword>